<protein>
    <recommendedName>
        <fullName evidence="2">VWFA domain-containing protein</fullName>
    </recommendedName>
</protein>
<dbReference type="NCBIfam" id="TIGR03436">
    <property type="entry name" value="acidobact_VWFA"/>
    <property type="match status" value="1"/>
</dbReference>
<dbReference type="InterPro" id="IPR002035">
    <property type="entry name" value="VWF_A"/>
</dbReference>
<sequence>MRTIFSRLLLAAASFAILCPALHAQNFPTIHVDTRLIDTTFSVRDTNGQLVHGLTQNDFTITEDGVPQTIRFFFRDTDLPLSIGLVIDSSGSQDKFVKAHEKDIEAFLHQILEPNDQAFAICFGNYLRMVSDSTSSPEKITSGIHRFNKGERNFPQIGPKEDRDLGTALYDAVFYSVTEKFSNIHQRRKVIVVFSDGEENSSEHDLLDAIEAAQNNDVLIYAIRYTELTHGQMNARDRYGVRALNHLTEQTGGHAFDAQSNLSQAFAQIADDLRSLYEIAYQSTNHERDGTYRKVVIHTTQPGLIVRARTGYYAR</sequence>
<evidence type="ECO:0000313" key="3">
    <source>
        <dbReference type="EMBL" id="GGA61870.1"/>
    </source>
</evidence>
<feature type="signal peptide" evidence="1">
    <location>
        <begin position="1"/>
        <end position="24"/>
    </location>
</feature>
<reference evidence="3" key="1">
    <citation type="journal article" date="2014" name="Int. J. Syst. Evol. Microbiol.">
        <title>Complete genome sequence of Corynebacterium casei LMG S-19264T (=DSM 44701T), isolated from a smear-ripened cheese.</title>
        <authorList>
            <consortium name="US DOE Joint Genome Institute (JGI-PGF)"/>
            <person name="Walter F."/>
            <person name="Albersmeier A."/>
            <person name="Kalinowski J."/>
            <person name="Ruckert C."/>
        </authorList>
    </citation>
    <scope>NUCLEOTIDE SEQUENCE</scope>
    <source>
        <strain evidence="3">CGMCC 1.15447</strain>
    </source>
</reference>
<comment type="caution">
    <text evidence="3">The sequence shown here is derived from an EMBL/GenBank/DDBJ whole genome shotgun (WGS) entry which is preliminary data.</text>
</comment>
<organism evidence="3 4">
    <name type="scientific">Edaphobacter acidisoli</name>
    <dbReference type="NCBI Taxonomy" id="2040573"/>
    <lineage>
        <taxon>Bacteria</taxon>
        <taxon>Pseudomonadati</taxon>
        <taxon>Acidobacteriota</taxon>
        <taxon>Terriglobia</taxon>
        <taxon>Terriglobales</taxon>
        <taxon>Acidobacteriaceae</taxon>
        <taxon>Edaphobacter</taxon>
    </lineage>
</organism>
<dbReference type="Proteomes" id="UP000648801">
    <property type="component" value="Unassembled WGS sequence"/>
</dbReference>
<feature type="chain" id="PRO_5037368868" description="VWFA domain-containing protein" evidence="1">
    <location>
        <begin position="25"/>
        <end position="315"/>
    </location>
</feature>
<evidence type="ECO:0000256" key="1">
    <source>
        <dbReference type="SAM" id="SignalP"/>
    </source>
</evidence>
<reference evidence="3" key="2">
    <citation type="submission" date="2020-09" db="EMBL/GenBank/DDBJ databases">
        <authorList>
            <person name="Sun Q."/>
            <person name="Zhou Y."/>
        </authorList>
    </citation>
    <scope>NUCLEOTIDE SEQUENCE</scope>
    <source>
        <strain evidence="3">CGMCC 1.15447</strain>
    </source>
</reference>
<name>A0A916RMI9_9BACT</name>
<dbReference type="InterPro" id="IPR017802">
    <property type="entry name" value="VWFA-rel_acidobac-type"/>
</dbReference>
<feature type="domain" description="VWFA" evidence="2">
    <location>
        <begin position="82"/>
        <end position="273"/>
    </location>
</feature>
<dbReference type="SUPFAM" id="SSF53300">
    <property type="entry name" value="vWA-like"/>
    <property type="match status" value="1"/>
</dbReference>
<dbReference type="CDD" id="cd00198">
    <property type="entry name" value="vWFA"/>
    <property type="match status" value="1"/>
</dbReference>
<evidence type="ECO:0000259" key="2">
    <source>
        <dbReference type="PROSITE" id="PS50234"/>
    </source>
</evidence>
<dbReference type="SMART" id="SM00327">
    <property type="entry name" value="VWA"/>
    <property type="match status" value="1"/>
</dbReference>
<dbReference type="EMBL" id="BMJB01000001">
    <property type="protein sequence ID" value="GGA61870.1"/>
    <property type="molecule type" value="Genomic_DNA"/>
</dbReference>
<keyword evidence="1" id="KW-0732">Signal</keyword>
<dbReference type="Pfam" id="PF00092">
    <property type="entry name" value="VWA"/>
    <property type="match status" value="1"/>
</dbReference>
<keyword evidence="4" id="KW-1185">Reference proteome</keyword>
<proteinExistence type="predicted"/>
<accession>A0A916RMI9</accession>
<dbReference type="RefSeq" id="WP_229668741.1">
    <property type="nucleotide sequence ID" value="NZ_BMJB01000001.1"/>
</dbReference>
<dbReference type="AlphaFoldDB" id="A0A916RMI9"/>
<dbReference type="PROSITE" id="PS50234">
    <property type="entry name" value="VWFA"/>
    <property type="match status" value="1"/>
</dbReference>
<dbReference type="InterPro" id="IPR036465">
    <property type="entry name" value="vWFA_dom_sf"/>
</dbReference>
<evidence type="ECO:0000313" key="4">
    <source>
        <dbReference type="Proteomes" id="UP000648801"/>
    </source>
</evidence>
<gene>
    <name evidence="3" type="ORF">GCM10011507_11750</name>
</gene>
<dbReference type="Gene3D" id="3.40.50.410">
    <property type="entry name" value="von Willebrand factor, type A domain"/>
    <property type="match status" value="1"/>
</dbReference>